<evidence type="ECO:0000256" key="1">
    <source>
        <dbReference type="ARBA" id="ARBA00001526"/>
    </source>
</evidence>
<organism evidence="5 6">
    <name type="scientific">Sulfurovum zhangzhouensis</name>
    <dbReference type="NCBI Taxonomy" id="3019067"/>
    <lineage>
        <taxon>Bacteria</taxon>
        <taxon>Pseudomonadati</taxon>
        <taxon>Campylobacterota</taxon>
        <taxon>Epsilonproteobacteria</taxon>
        <taxon>Campylobacterales</taxon>
        <taxon>Sulfurovaceae</taxon>
        <taxon>Sulfurovum</taxon>
    </lineage>
</organism>
<evidence type="ECO:0000313" key="6">
    <source>
        <dbReference type="Proteomes" id="UP001169069"/>
    </source>
</evidence>
<accession>A0ABT7QYW6</accession>
<evidence type="ECO:0000256" key="3">
    <source>
        <dbReference type="ARBA" id="ARBA00023157"/>
    </source>
</evidence>
<sequence>MNQTKKRLSIINLAISITDIETIQLQIAKLRLIRTDTKIQKIIDALESESYALAQNLIQEYIDTPIQEIHQRVSNGHHKRSYSQRELELIEQFDLFLTDESYEDQSEIVDINQYLQTSAASSKEKTEVDFDKLLDIEESRPEEEEEVYFSAFEEEALSSESDTYLPEPVSTADTTFEDSSLLHEEQIATPIYDEALAVETTDNTTMLAEQATEMTAAYEKALKPSNAQEISDETITARNKNTKYRPIFSIKQQFLDASQKYPLLVNSTQPYDSVTEWIDQISHEHGYAKSDVEKTVINALKLAEEETAFQRSEAAELLLLSGLTEDEFGQLILAREFFKGRLFEKNISEAFKRIEQLASREYPEAICDLAQFYEHGVGTKKNKKTAKELYEKAMHFGIKRAQRHFQRLSKESGLFSF</sequence>
<comment type="caution">
    <text evidence="5">The sequence shown here is derived from an EMBL/GenBank/DDBJ whole genome shotgun (WGS) entry which is preliminary data.</text>
</comment>
<proteinExistence type="predicted"/>
<protein>
    <recommendedName>
        <fullName evidence="2">beta-lactamase</fullName>
        <ecNumber evidence="2">3.5.2.6</ecNumber>
    </recommendedName>
</protein>
<gene>
    <name evidence="5" type="ORF">PGH07_07490</name>
</gene>
<dbReference type="RefSeq" id="WP_289413754.1">
    <property type="nucleotide sequence ID" value="NZ_JAQIBD010000002.1"/>
</dbReference>
<dbReference type="InterPro" id="IPR011990">
    <property type="entry name" value="TPR-like_helical_dom_sf"/>
</dbReference>
<dbReference type="SUPFAM" id="SSF81901">
    <property type="entry name" value="HCP-like"/>
    <property type="match status" value="1"/>
</dbReference>
<name>A0ABT7QYW6_9BACT</name>
<dbReference type="Proteomes" id="UP001169069">
    <property type="component" value="Unassembled WGS sequence"/>
</dbReference>
<dbReference type="InterPro" id="IPR006597">
    <property type="entry name" value="Sel1-like"/>
</dbReference>
<dbReference type="SMART" id="SM00671">
    <property type="entry name" value="SEL1"/>
    <property type="match status" value="2"/>
</dbReference>
<keyword evidence="3" id="KW-1015">Disulfide bond</keyword>
<keyword evidence="6" id="KW-1185">Reference proteome</keyword>
<dbReference type="EC" id="3.5.2.6" evidence="2"/>
<evidence type="ECO:0000256" key="4">
    <source>
        <dbReference type="ARBA" id="ARBA00023251"/>
    </source>
</evidence>
<dbReference type="Gene3D" id="1.25.40.10">
    <property type="entry name" value="Tetratricopeptide repeat domain"/>
    <property type="match status" value="1"/>
</dbReference>
<evidence type="ECO:0000256" key="2">
    <source>
        <dbReference type="ARBA" id="ARBA00012865"/>
    </source>
</evidence>
<dbReference type="EMBL" id="JAQIBD010000002">
    <property type="protein sequence ID" value="MDM5272018.1"/>
    <property type="molecule type" value="Genomic_DNA"/>
</dbReference>
<keyword evidence="4" id="KW-0046">Antibiotic resistance</keyword>
<comment type="catalytic activity">
    <reaction evidence="1">
        <text>a beta-lactam + H2O = a substituted beta-amino acid</text>
        <dbReference type="Rhea" id="RHEA:20401"/>
        <dbReference type="ChEBI" id="CHEBI:15377"/>
        <dbReference type="ChEBI" id="CHEBI:35627"/>
        <dbReference type="ChEBI" id="CHEBI:140347"/>
        <dbReference type="EC" id="3.5.2.6"/>
    </reaction>
</comment>
<evidence type="ECO:0000313" key="5">
    <source>
        <dbReference type="EMBL" id="MDM5272018.1"/>
    </source>
</evidence>
<reference evidence="5" key="1">
    <citation type="submission" date="2023-01" db="EMBL/GenBank/DDBJ databases">
        <title>Sulfurovum sp. zt1-1 genome assembly.</title>
        <authorList>
            <person name="Wang J."/>
        </authorList>
    </citation>
    <scope>NUCLEOTIDE SEQUENCE</scope>
    <source>
        <strain evidence="5">Zt1-1</strain>
    </source>
</reference>